<dbReference type="PANTHER" id="PTHR13031">
    <property type="entry name" value="RIBONUCLEASE P SUBUNIT P30"/>
    <property type="match status" value="1"/>
</dbReference>
<accession>A0A139IVI0</accession>
<reference evidence="5 6" key="1">
    <citation type="submission" date="2015-07" db="EMBL/GenBank/DDBJ databases">
        <title>Comparative genomics of the Sigatoka disease complex on banana suggests a link between parallel evolutionary changes in Pseudocercospora fijiensis and Pseudocercospora eumusae and increased virulence on the banana host.</title>
        <authorList>
            <person name="Chang T.-C."/>
            <person name="Salvucci A."/>
            <person name="Crous P.W."/>
            <person name="Stergiopoulos I."/>
        </authorList>
    </citation>
    <scope>NUCLEOTIDE SEQUENCE [LARGE SCALE GENOMIC DNA]</scope>
    <source>
        <strain evidence="5 6">CBS 116634</strain>
    </source>
</reference>
<evidence type="ECO:0000256" key="2">
    <source>
        <dbReference type="ARBA" id="ARBA00007331"/>
    </source>
</evidence>
<evidence type="ECO:0000256" key="3">
    <source>
        <dbReference type="ARBA" id="ARBA00022694"/>
    </source>
</evidence>
<dbReference type="EMBL" id="LFZO01000004">
    <property type="protein sequence ID" value="KXT18660.1"/>
    <property type="molecule type" value="Genomic_DNA"/>
</dbReference>
<dbReference type="Gene3D" id="3.20.20.140">
    <property type="entry name" value="Metal-dependent hydrolases"/>
    <property type="match status" value="1"/>
</dbReference>
<dbReference type="GO" id="GO:0008033">
    <property type="term" value="P:tRNA processing"/>
    <property type="evidence" value="ECO:0007669"/>
    <property type="project" value="UniProtKB-KW"/>
</dbReference>
<dbReference type="GO" id="GO:0003723">
    <property type="term" value="F:RNA binding"/>
    <property type="evidence" value="ECO:0007669"/>
    <property type="project" value="TreeGrafter"/>
</dbReference>
<evidence type="ECO:0000313" key="6">
    <source>
        <dbReference type="Proteomes" id="UP000073492"/>
    </source>
</evidence>
<dbReference type="OrthoDB" id="17948at2759"/>
<feature type="region of interest" description="Disordered" evidence="4">
    <location>
        <begin position="236"/>
        <end position="325"/>
    </location>
</feature>
<comment type="subcellular location">
    <subcellularLocation>
        <location evidence="1">Nucleus</location>
    </subcellularLocation>
</comment>
<dbReference type="SUPFAM" id="SSF89550">
    <property type="entry name" value="PHP domain-like"/>
    <property type="match status" value="1"/>
</dbReference>
<gene>
    <name evidence="5" type="ORF">AC579_2683</name>
</gene>
<proteinExistence type="inferred from homology"/>
<comment type="caution">
    <text evidence="5">The sequence shown here is derived from an EMBL/GenBank/DDBJ whole genome shotgun (WGS) entry which is preliminary data.</text>
</comment>
<protein>
    <recommendedName>
        <fullName evidence="7">RNase P subunit p30</fullName>
    </recommendedName>
</protein>
<dbReference type="STRING" id="113226.A0A139IVI0"/>
<evidence type="ECO:0000256" key="4">
    <source>
        <dbReference type="SAM" id="MobiDB-lite"/>
    </source>
</evidence>
<dbReference type="AlphaFoldDB" id="A0A139IVI0"/>
<evidence type="ECO:0000313" key="5">
    <source>
        <dbReference type="EMBL" id="KXT18660.1"/>
    </source>
</evidence>
<dbReference type="PANTHER" id="PTHR13031:SF0">
    <property type="entry name" value="RIBONUCLEASE P PROTEIN SUBUNIT P30"/>
    <property type="match status" value="1"/>
</dbReference>
<evidence type="ECO:0000256" key="1">
    <source>
        <dbReference type="ARBA" id="ARBA00004123"/>
    </source>
</evidence>
<sequence>MFYDLNVPWLPEDQNLTRTLAFLHELGYNVVALNHSIAGQLPKDLTCPIPNPLPARDIPSKLTVLRRVTLTLTETLPGTRLAALAQEYDILALRPIDERTLQLACSSLDCDIISLDLTQRFAFFFKHKMLGEALRSGKRIEINYSQGLLGDAQARRNVISNATQLISKSRGRGVILCSETKAGATGCRGPWDAINLAAVWGLSQERGHEGMSKEARSVVVSAKLKRTGYRGVIDVVYGGEKPPPAVKESALNDKGKRKNGQKRKADAISSEGNAIPSGGEKPLSNRQRKKLALQARLAASESDPSEARSSGAQASAAKPNSDGDT</sequence>
<dbReference type="InterPro" id="IPR016195">
    <property type="entry name" value="Pol/histidinol_Pase-like"/>
</dbReference>
<keyword evidence="6" id="KW-1185">Reference proteome</keyword>
<dbReference type="GO" id="GO:0005655">
    <property type="term" value="C:nucleolar ribonuclease P complex"/>
    <property type="evidence" value="ECO:0007669"/>
    <property type="project" value="TreeGrafter"/>
</dbReference>
<evidence type="ECO:0008006" key="7">
    <source>
        <dbReference type="Google" id="ProtNLM"/>
    </source>
</evidence>
<dbReference type="InterPro" id="IPR002738">
    <property type="entry name" value="RNase_P_p30"/>
</dbReference>
<dbReference type="Proteomes" id="UP000073492">
    <property type="component" value="Unassembled WGS sequence"/>
</dbReference>
<name>A0A139IVI0_9PEZI</name>
<keyword evidence="3" id="KW-0819">tRNA processing</keyword>
<dbReference type="Pfam" id="PF01876">
    <property type="entry name" value="RNase_P_p30"/>
    <property type="match status" value="1"/>
</dbReference>
<comment type="similarity">
    <text evidence="2">Belongs to the eukaryotic/archaeal RNase P protein component 3 family.</text>
</comment>
<organism evidence="5 6">
    <name type="scientific">Pseudocercospora musae</name>
    <dbReference type="NCBI Taxonomy" id="113226"/>
    <lineage>
        <taxon>Eukaryota</taxon>
        <taxon>Fungi</taxon>
        <taxon>Dikarya</taxon>
        <taxon>Ascomycota</taxon>
        <taxon>Pezizomycotina</taxon>
        <taxon>Dothideomycetes</taxon>
        <taxon>Dothideomycetidae</taxon>
        <taxon>Mycosphaerellales</taxon>
        <taxon>Mycosphaerellaceae</taxon>
        <taxon>Pseudocercospora</taxon>
    </lineage>
</organism>